<name>A0A024FU47_9STRA</name>
<dbReference type="EMBL" id="CAIX01000131">
    <property type="protein sequence ID" value="CCI10189.1"/>
    <property type="molecule type" value="Genomic_DNA"/>
</dbReference>
<accession>A0A024FU47</accession>
<comment type="caution">
    <text evidence="1">The sequence shown here is derived from an EMBL/GenBank/DDBJ whole genome shotgun (WGS) entry which is preliminary data.</text>
</comment>
<protein>
    <submittedName>
        <fullName evidence="1">Uncharacterized protein</fullName>
    </submittedName>
</protein>
<sequence length="222" mass="25278">MVRSSYGYNIDRSNPSIGRLLICSSDDPSTSRVLYPFGCLHSVFFDSILTIKKNAFSLQRLWVHSEIMKFQQRLDGVREEADHFDHDIEIEKNAMFHTTKCYVVHASTCNTNRQSSSFTEPQVHISHRDPSIYNTPPSETDSICLHLRHSSFPFAGANQSCQLSKRGAVNAFVITSAGVARLATHHDIKMVLFRCEFTDLISHVYLFSFTDETSPVSYYRTV</sequence>
<dbReference type="AlphaFoldDB" id="A0A024FU47"/>
<evidence type="ECO:0000313" key="2">
    <source>
        <dbReference type="Proteomes" id="UP000053237"/>
    </source>
</evidence>
<evidence type="ECO:0000313" key="1">
    <source>
        <dbReference type="EMBL" id="CCI10189.1"/>
    </source>
</evidence>
<reference evidence="1 2" key="1">
    <citation type="submission" date="2012-05" db="EMBL/GenBank/DDBJ databases">
        <title>Recombination and specialization in a pathogen metapopulation.</title>
        <authorList>
            <person name="Gardiner A."/>
            <person name="Kemen E."/>
            <person name="Schultz-Larsen T."/>
            <person name="MacLean D."/>
            <person name="Van Oosterhout C."/>
            <person name="Jones J.D.G."/>
        </authorList>
    </citation>
    <scope>NUCLEOTIDE SEQUENCE [LARGE SCALE GENOMIC DNA]</scope>
    <source>
        <strain evidence="1 2">Ac Nc2</strain>
    </source>
</reference>
<proteinExistence type="predicted"/>
<gene>
    <name evidence="1" type="ORF">BN9_075000</name>
</gene>
<organism evidence="1 2">
    <name type="scientific">Albugo candida</name>
    <dbReference type="NCBI Taxonomy" id="65357"/>
    <lineage>
        <taxon>Eukaryota</taxon>
        <taxon>Sar</taxon>
        <taxon>Stramenopiles</taxon>
        <taxon>Oomycota</taxon>
        <taxon>Peronosporomycetes</taxon>
        <taxon>Albuginales</taxon>
        <taxon>Albuginaceae</taxon>
        <taxon>Albugo</taxon>
    </lineage>
</organism>
<keyword evidence="2" id="KW-1185">Reference proteome</keyword>
<dbReference type="Proteomes" id="UP000053237">
    <property type="component" value="Unassembled WGS sequence"/>
</dbReference>
<dbReference type="InParanoid" id="A0A024FU47"/>